<reference evidence="2 3" key="1">
    <citation type="journal article" date="2024" name="Science">
        <title>Giant polyketide synthase enzymes in the biosynthesis of giant marine polyether toxins.</title>
        <authorList>
            <person name="Fallon T.R."/>
            <person name="Shende V.V."/>
            <person name="Wierzbicki I.H."/>
            <person name="Pendleton A.L."/>
            <person name="Watervoot N.F."/>
            <person name="Auber R.P."/>
            <person name="Gonzalez D.J."/>
            <person name="Wisecaver J.H."/>
            <person name="Moore B.S."/>
        </authorList>
    </citation>
    <scope>NUCLEOTIDE SEQUENCE [LARGE SCALE GENOMIC DNA]</scope>
    <source>
        <strain evidence="2 3">12B1</strain>
    </source>
</reference>
<comment type="caution">
    <text evidence="2">The sequence shown here is derived from an EMBL/GenBank/DDBJ whole genome shotgun (WGS) entry which is preliminary data.</text>
</comment>
<dbReference type="Pfam" id="PF20479">
    <property type="entry name" value="TMEM128"/>
    <property type="match status" value="1"/>
</dbReference>
<gene>
    <name evidence="2" type="ORF">AB1Y20_009531</name>
</gene>
<accession>A0AB34K2B1</accession>
<keyword evidence="1" id="KW-0472">Membrane</keyword>
<organism evidence="2 3">
    <name type="scientific">Prymnesium parvum</name>
    <name type="common">Toxic golden alga</name>
    <dbReference type="NCBI Taxonomy" id="97485"/>
    <lineage>
        <taxon>Eukaryota</taxon>
        <taxon>Haptista</taxon>
        <taxon>Haptophyta</taxon>
        <taxon>Prymnesiophyceae</taxon>
        <taxon>Prymnesiales</taxon>
        <taxon>Prymnesiaceae</taxon>
        <taxon>Prymnesium</taxon>
    </lineage>
</organism>
<feature type="transmembrane region" description="Helical" evidence="1">
    <location>
        <begin position="159"/>
        <end position="178"/>
    </location>
</feature>
<feature type="transmembrane region" description="Helical" evidence="1">
    <location>
        <begin position="134"/>
        <end position="153"/>
    </location>
</feature>
<protein>
    <submittedName>
        <fullName evidence="2">Uncharacterized protein</fullName>
    </submittedName>
</protein>
<keyword evidence="1" id="KW-1133">Transmembrane helix</keyword>
<evidence type="ECO:0000313" key="2">
    <source>
        <dbReference type="EMBL" id="KAL1528170.1"/>
    </source>
</evidence>
<feature type="transmembrane region" description="Helical" evidence="1">
    <location>
        <begin position="51"/>
        <end position="73"/>
    </location>
</feature>
<keyword evidence="1" id="KW-0812">Transmembrane</keyword>
<dbReference type="PANTHER" id="PTHR31134:SF1">
    <property type="entry name" value="TRANSMEMBRANE PROTEIN 128"/>
    <property type="match status" value="1"/>
</dbReference>
<feature type="transmembrane region" description="Helical" evidence="1">
    <location>
        <begin position="93"/>
        <end position="114"/>
    </location>
</feature>
<name>A0AB34K2B1_PRYPA</name>
<dbReference type="PANTHER" id="PTHR31134">
    <property type="entry name" value="TRANSMEMBRANE PROTEIN 128"/>
    <property type="match status" value="1"/>
</dbReference>
<evidence type="ECO:0000256" key="1">
    <source>
        <dbReference type="SAM" id="Phobius"/>
    </source>
</evidence>
<evidence type="ECO:0000313" key="3">
    <source>
        <dbReference type="Proteomes" id="UP001515480"/>
    </source>
</evidence>
<dbReference type="EMBL" id="JBGBPQ010000002">
    <property type="protein sequence ID" value="KAL1528170.1"/>
    <property type="molecule type" value="Genomic_DNA"/>
</dbReference>
<sequence>MPASDLGSVVQRGLSKAKKYDAVEMKPLAGADDDDDPSHGKRKLDEWLEWLWRKLHALLWIVVAGALASYLQLIDVMLDGHPPGKPDRQLHRFAFNIGLAGFGGWLSIAAYLVIWLKYILKVEEEWEEYSPRAIPLATACAVASLVAFVVALWPVFSGWSVLIVFVEFLGLINVAHFVPL</sequence>
<dbReference type="AlphaFoldDB" id="A0AB34K2B1"/>
<proteinExistence type="predicted"/>
<dbReference type="Proteomes" id="UP001515480">
    <property type="component" value="Unassembled WGS sequence"/>
</dbReference>
<keyword evidence="3" id="KW-1185">Reference proteome</keyword>
<dbReference type="InterPro" id="IPR033579">
    <property type="entry name" value="TMEM128"/>
</dbReference>